<keyword evidence="3" id="KW-1185">Reference proteome</keyword>
<accession>A0AA40VQV7</accession>
<feature type="domain" description="DM13" evidence="1">
    <location>
        <begin position="45"/>
        <end position="149"/>
    </location>
</feature>
<proteinExistence type="predicted"/>
<protein>
    <submittedName>
        <fullName evidence="2">DM13 domain-containing protein</fullName>
    </submittedName>
</protein>
<dbReference type="RefSeq" id="WP_191757895.1">
    <property type="nucleotide sequence ID" value="NZ_VJXY01000011.1"/>
</dbReference>
<organism evidence="2 3">
    <name type="scientific">Komarekiella delphini-convector SJRDD-AB1</name>
    <dbReference type="NCBI Taxonomy" id="2593771"/>
    <lineage>
        <taxon>Bacteria</taxon>
        <taxon>Bacillati</taxon>
        <taxon>Cyanobacteriota</taxon>
        <taxon>Cyanophyceae</taxon>
        <taxon>Nostocales</taxon>
        <taxon>Nostocaceae</taxon>
        <taxon>Komarekiella</taxon>
        <taxon>Komarekiella delphini-convector</taxon>
    </lineage>
</organism>
<dbReference type="Pfam" id="PF10517">
    <property type="entry name" value="DM13"/>
    <property type="match status" value="1"/>
</dbReference>
<dbReference type="Proteomes" id="UP001165986">
    <property type="component" value="Unassembled WGS sequence"/>
</dbReference>
<dbReference type="EMBL" id="VJXY01000011">
    <property type="protein sequence ID" value="MBD6616662.1"/>
    <property type="molecule type" value="Genomic_DNA"/>
</dbReference>
<evidence type="ECO:0000259" key="1">
    <source>
        <dbReference type="PROSITE" id="PS51549"/>
    </source>
</evidence>
<gene>
    <name evidence="2" type="ORF">FNW02_12675</name>
</gene>
<evidence type="ECO:0000313" key="2">
    <source>
        <dbReference type="EMBL" id="MBD6616662.1"/>
    </source>
</evidence>
<dbReference type="PROSITE" id="PS51257">
    <property type="entry name" value="PROKAR_LIPOPROTEIN"/>
    <property type="match status" value="1"/>
</dbReference>
<reference evidence="2" key="1">
    <citation type="submission" date="2019-07" db="EMBL/GenBank/DDBJ databases">
        <title>Toxilogical consequences of a new and cryptic species of cyanobacteria (Komarekiella delphini-convector) recovered from the epidermis of a bottlenose dolphin and 1500 ft. in the air.</title>
        <authorList>
            <person name="Brown A.O."/>
            <person name="Dvorak P."/>
            <person name="Villanueva C.D."/>
            <person name="Foss A.J."/>
            <person name="Garvey A.D."/>
            <person name="Gibson Q.A."/>
            <person name="Johansen J.R."/>
            <person name="Casamatta D.A."/>
        </authorList>
    </citation>
    <scope>NUCLEOTIDE SEQUENCE</scope>
    <source>
        <strain evidence="2">SJRDD-AB1</strain>
    </source>
</reference>
<dbReference type="PROSITE" id="PS51549">
    <property type="entry name" value="DM13"/>
    <property type="match status" value="1"/>
</dbReference>
<dbReference type="InterPro" id="IPR019545">
    <property type="entry name" value="DM13_domain"/>
</dbReference>
<comment type="caution">
    <text evidence="2">The sequence shown here is derived from an EMBL/GenBank/DDBJ whole genome shotgun (WGS) entry which is preliminary data.</text>
</comment>
<dbReference type="AlphaFoldDB" id="A0AA40VQV7"/>
<name>A0AA40VQV7_9NOST</name>
<evidence type="ECO:0000313" key="3">
    <source>
        <dbReference type="Proteomes" id="UP001165986"/>
    </source>
</evidence>
<sequence length="150" mass="16617">MKFQHLAIIGIVAVITVSCTTENSNLPEIQAQSTITLASTVVETGTFKAGEHPTTGKVSIVTEQGKRYLEFDQSFKTDNGPDLFVILHRSDAPPVYGIKEKDYVSISRLQKTRGSQRYALPENVKLTDFRSVAVWCRQFNATFGYASLPS</sequence>